<protein>
    <submittedName>
        <fullName evidence="3">Outer membrane biogenesis protein BamB</fullName>
    </submittedName>
</protein>
<dbReference type="InterPro" id="IPR018391">
    <property type="entry name" value="PQQ_b-propeller_rpt"/>
</dbReference>
<sequence length="547" mass="58754">MPSGFRFFSNLLPVCLIISMGFTVSEPRASHAADFLTAQQASQLGLVEAWRRQTEVPVGAKSIVDQQLFVHAENPHEYVEVVAIEKQPAPANEKAEADAPNPPAPVAADAENASANVIVRIPTDRVDAHGNAIGKAEAERLARNELRRLKRRGIEGKIETRIVSRVRLYTLGNDGTLECRDAETGEPVWMVRVGTERLGYKAIGVGEHFVTVINGGNLIKIDALNGEMIQSVRTVNIPTLGAINTGDFAVIATIQNGIEGYPLFDPSRLPFRERVAGRALALPTKVPGSTRIAWGTDQGFVYCMESEGEPSVMFRLNTDGVINGRIASASGGRFFFGSDRGQVYGLEATRTGKVLWSRPYGEPFYDEPLIAGEQLLIRTTYGSLYSLSLADGISTWQDFAPNVDKVVGAIDGKIYVTTLSGGFAALDLKTGKPLEMFSGIRPEVLIRNIMTDRMYLVGRTGTVQCLRGIDADLPTIREGYGVSTAAPEKKDEKKKETKPTEPADFGVPAGNDPFAAPGADPFAAPGADPFAAPGGADPFGGDPFGGM</sequence>
<dbReference type="AlphaFoldDB" id="A0A5C6CC78"/>
<dbReference type="InterPro" id="IPR011047">
    <property type="entry name" value="Quinoprotein_ADH-like_sf"/>
</dbReference>
<name>A0A5C6CC78_9BACT</name>
<dbReference type="PANTHER" id="PTHR34512">
    <property type="entry name" value="CELL SURFACE PROTEIN"/>
    <property type="match status" value="1"/>
</dbReference>
<dbReference type="SMART" id="SM00564">
    <property type="entry name" value="PQQ"/>
    <property type="match status" value="4"/>
</dbReference>
<feature type="region of interest" description="Disordered" evidence="1">
    <location>
        <begin position="480"/>
        <end position="547"/>
    </location>
</feature>
<feature type="compositionally biased region" description="Basic and acidic residues" evidence="1">
    <location>
        <begin position="487"/>
        <end position="501"/>
    </location>
</feature>
<dbReference type="InterPro" id="IPR002372">
    <property type="entry name" value="PQQ_rpt_dom"/>
</dbReference>
<organism evidence="3 4">
    <name type="scientific">Novipirellula galeiformis</name>
    <dbReference type="NCBI Taxonomy" id="2528004"/>
    <lineage>
        <taxon>Bacteria</taxon>
        <taxon>Pseudomonadati</taxon>
        <taxon>Planctomycetota</taxon>
        <taxon>Planctomycetia</taxon>
        <taxon>Pirellulales</taxon>
        <taxon>Pirellulaceae</taxon>
        <taxon>Novipirellula</taxon>
    </lineage>
</organism>
<evidence type="ECO:0000256" key="1">
    <source>
        <dbReference type="SAM" id="MobiDB-lite"/>
    </source>
</evidence>
<dbReference type="SUPFAM" id="SSF50998">
    <property type="entry name" value="Quinoprotein alcohol dehydrogenase-like"/>
    <property type="match status" value="1"/>
</dbReference>
<dbReference type="Gene3D" id="2.40.10.480">
    <property type="match status" value="1"/>
</dbReference>
<accession>A0A5C6CC78</accession>
<proteinExistence type="predicted"/>
<gene>
    <name evidence="3" type="ORF">Pla52o_43160</name>
</gene>
<dbReference type="InterPro" id="IPR015943">
    <property type="entry name" value="WD40/YVTN_repeat-like_dom_sf"/>
</dbReference>
<reference evidence="3 4" key="1">
    <citation type="submission" date="2019-02" db="EMBL/GenBank/DDBJ databases">
        <title>Deep-cultivation of Planctomycetes and their phenomic and genomic characterization uncovers novel biology.</title>
        <authorList>
            <person name="Wiegand S."/>
            <person name="Jogler M."/>
            <person name="Boedeker C."/>
            <person name="Pinto D."/>
            <person name="Vollmers J."/>
            <person name="Rivas-Marin E."/>
            <person name="Kohn T."/>
            <person name="Peeters S.H."/>
            <person name="Heuer A."/>
            <person name="Rast P."/>
            <person name="Oberbeckmann S."/>
            <person name="Bunk B."/>
            <person name="Jeske O."/>
            <person name="Meyerdierks A."/>
            <person name="Storesund J.E."/>
            <person name="Kallscheuer N."/>
            <person name="Luecker S."/>
            <person name="Lage O.M."/>
            <person name="Pohl T."/>
            <person name="Merkel B.J."/>
            <person name="Hornburger P."/>
            <person name="Mueller R.-W."/>
            <person name="Bruemmer F."/>
            <person name="Labrenz M."/>
            <person name="Spormann A.M."/>
            <person name="Op Den Camp H."/>
            <person name="Overmann J."/>
            <person name="Amann R."/>
            <person name="Jetten M.S.M."/>
            <person name="Mascher T."/>
            <person name="Medema M.H."/>
            <person name="Devos D.P."/>
            <person name="Kaster A.-K."/>
            <person name="Ovreas L."/>
            <person name="Rohde M."/>
            <person name="Galperin M.Y."/>
            <person name="Jogler C."/>
        </authorList>
    </citation>
    <scope>NUCLEOTIDE SEQUENCE [LARGE SCALE GENOMIC DNA]</scope>
    <source>
        <strain evidence="3 4">Pla52o</strain>
    </source>
</reference>
<dbReference type="Gene3D" id="2.130.10.10">
    <property type="entry name" value="YVTN repeat-like/Quinoprotein amine dehydrogenase"/>
    <property type="match status" value="1"/>
</dbReference>
<evidence type="ECO:0000313" key="3">
    <source>
        <dbReference type="EMBL" id="TWU20439.1"/>
    </source>
</evidence>
<evidence type="ECO:0000259" key="2">
    <source>
        <dbReference type="Pfam" id="PF13360"/>
    </source>
</evidence>
<comment type="caution">
    <text evidence="3">The sequence shown here is derived from an EMBL/GenBank/DDBJ whole genome shotgun (WGS) entry which is preliminary data.</text>
</comment>
<dbReference type="Proteomes" id="UP000316304">
    <property type="component" value="Unassembled WGS sequence"/>
</dbReference>
<feature type="compositionally biased region" description="Low complexity" evidence="1">
    <location>
        <begin position="502"/>
        <end position="541"/>
    </location>
</feature>
<dbReference type="Pfam" id="PF13360">
    <property type="entry name" value="PQQ_2"/>
    <property type="match status" value="1"/>
</dbReference>
<keyword evidence="4" id="KW-1185">Reference proteome</keyword>
<feature type="domain" description="Pyrrolo-quinoline quinone repeat" evidence="2">
    <location>
        <begin position="322"/>
        <end position="434"/>
    </location>
</feature>
<evidence type="ECO:0000313" key="4">
    <source>
        <dbReference type="Proteomes" id="UP000316304"/>
    </source>
</evidence>
<dbReference type="PANTHER" id="PTHR34512:SF30">
    <property type="entry name" value="OUTER MEMBRANE PROTEIN ASSEMBLY FACTOR BAMB"/>
    <property type="match status" value="1"/>
</dbReference>
<dbReference type="EMBL" id="SJPT01000008">
    <property type="protein sequence ID" value="TWU20439.1"/>
    <property type="molecule type" value="Genomic_DNA"/>
</dbReference>